<keyword evidence="2" id="KW-1185">Reference proteome</keyword>
<evidence type="ECO:0000313" key="1">
    <source>
        <dbReference type="EMBL" id="BCK88594.1"/>
    </source>
</evidence>
<proteinExistence type="predicted"/>
<protein>
    <submittedName>
        <fullName evidence="1">Uncharacterized protein</fullName>
    </submittedName>
</protein>
<dbReference type="Gene3D" id="3.40.50.150">
    <property type="entry name" value="Vaccinia Virus protein VP39"/>
    <property type="match status" value="1"/>
</dbReference>
<reference evidence="1 2" key="1">
    <citation type="journal article" date="2022" name="Int. J. Syst. Evol. Microbiol.">
        <title>&lt;i&gt;Sideroxyarcus emersonii&lt;/i&gt; gen. nov. sp. nov., a neutrophilic, microaerobic iron- and thiosulfate-oxidizing bacterium isolated from iron-rich wetland sediment.</title>
        <authorList>
            <person name="Kato S."/>
            <person name="Itoh T."/>
            <person name="Iino T."/>
            <person name="Ohkuma M."/>
        </authorList>
    </citation>
    <scope>NUCLEOTIDE SEQUENCE [LARGE SCALE GENOMIC DNA]</scope>
    <source>
        <strain evidence="1 2">MIZ01</strain>
    </source>
</reference>
<dbReference type="SUPFAM" id="SSF53335">
    <property type="entry name" value="S-adenosyl-L-methionine-dependent methyltransferases"/>
    <property type="match status" value="1"/>
</dbReference>
<name>A0AAN1XC66_9PROT</name>
<dbReference type="Pfam" id="PF13489">
    <property type="entry name" value="Methyltransf_23"/>
    <property type="match status" value="1"/>
</dbReference>
<dbReference type="PANTHER" id="PTHR43861">
    <property type="entry name" value="TRANS-ACONITATE 2-METHYLTRANSFERASE-RELATED"/>
    <property type="match status" value="1"/>
</dbReference>
<accession>A0AAN1XC66</accession>
<evidence type="ECO:0000313" key="2">
    <source>
        <dbReference type="Proteomes" id="UP001320326"/>
    </source>
</evidence>
<gene>
    <name evidence="1" type="ORF">MIZ01_2399</name>
</gene>
<dbReference type="RefSeq" id="WP_237247109.1">
    <property type="nucleotide sequence ID" value="NZ_AP023423.1"/>
</dbReference>
<sequence length="238" mass="27028">MNVQFRRTLLDYATRPYRSAGLFAYKFAEGKLKSDPAFFGLLENGLLPNAERLIDLGCGQGLLASWLLEARKLHECGNWPPHWPPAPKINHIWGLELMQKDVDRARAALGDSAQFYQGDIRSADYGKADVAVVLDVLHYISYEAQEEVLKRIWAALPPGGTFITRVGDAAGGLPFYYSNWVDRTIFFLRGHRLNRIYCRTLDEWLEVLRSTGFEVRPLAMHKGTPFRNVMLIAKKTGE</sequence>
<organism evidence="1 2">
    <name type="scientific">Sideroxyarcus emersonii</name>
    <dbReference type="NCBI Taxonomy" id="2764705"/>
    <lineage>
        <taxon>Bacteria</taxon>
        <taxon>Pseudomonadati</taxon>
        <taxon>Pseudomonadota</taxon>
        <taxon>Betaproteobacteria</taxon>
        <taxon>Nitrosomonadales</taxon>
        <taxon>Gallionellaceae</taxon>
        <taxon>Sideroxyarcus</taxon>
    </lineage>
</organism>
<dbReference type="Proteomes" id="UP001320326">
    <property type="component" value="Chromosome"/>
</dbReference>
<dbReference type="KEGG" id="seme:MIZ01_2399"/>
<dbReference type="EMBL" id="AP023423">
    <property type="protein sequence ID" value="BCK88594.1"/>
    <property type="molecule type" value="Genomic_DNA"/>
</dbReference>
<dbReference type="PANTHER" id="PTHR43861:SF1">
    <property type="entry name" value="TRANS-ACONITATE 2-METHYLTRANSFERASE"/>
    <property type="match status" value="1"/>
</dbReference>
<dbReference type="CDD" id="cd02440">
    <property type="entry name" value="AdoMet_MTases"/>
    <property type="match status" value="1"/>
</dbReference>
<dbReference type="InterPro" id="IPR029063">
    <property type="entry name" value="SAM-dependent_MTases_sf"/>
</dbReference>
<dbReference type="AlphaFoldDB" id="A0AAN1XC66"/>